<dbReference type="PANTHER" id="PTHR43046">
    <property type="entry name" value="GDP-MANNOSE MANNOSYL HYDROLASE"/>
    <property type="match status" value="1"/>
</dbReference>
<dbReference type="PROSITE" id="PS51462">
    <property type="entry name" value="NUDIX"/>
    <property type="match status" value="2"/>
</dbReference>
<comment type="cofactor">
    <cofactor evidence="1">
        <name>Mg(2+)</name>
        <dbReference type="ChEBI" id="CHEBI:18420"/>
    </cofactor>
</comment>
<protein>
    <recommendedName>
        <fullName evidence="3">Nudix hydrolase domain-containing protein</fullName>
    </recommendedName>
</protein>
<name>A0A1V0UIJ2_STRVN</name>
<dbReference type="RefSeq" id="WP_083193472.1">
    <property type="nucleotide sequence ID" value="NZ_CP020570.1"/>
</dbReference>
<dbReference type="Pfam" id="PF00293">
    <property type="entry name" value="NUDIX"/>
    <property type="match status" value="2"/>
</dbReference>
<organism evidence="4 5">
    <name type="scientific">Streptomyces violaceoruber</name>
    <dbReference type="NCBI Taxonomy" id="1935"/>
    <lineage>
        <taxon>Bacteria</taxon>
        <taxon>Bacillati</taxon>
        <taxon>Actinomycetota</taxon>
        <taxon>Actinomycetes</taxon>
        <taxon>Kitasatosporales</taxon>
        <taxon>Streptomycetaceae</taxon>
        <taxon>Streptomyces</taxon>
        <taxon>Streptomyces violaceoruber group</taxon>
    </lineage>
</organism>
<sequence length="372" mass="40665">MPPSRTHIHELVTAYLGRHPGERPALGPLVEALDAPGEVTARATIPGHITCSAAVIDHDGRVLHVRHNASGGKWLLPGGHVEPEDATLMAAAVREIHEETGIPPQALCRSAAFRHEPADIDVHPIDANPAKGEPAHQHYDFRFVFHLVPPSAETTPQPEEVSGTDWRPIDQVTSLTMRSKLLAADLSAGPEPVNASVIRRHAARHPPAAARPVPDHHLPTDGTPAGTVLHVVGVHLFLQDADGRVLLGLRHPDSAYAGRFLHTLAGHCEREDAVSSLIREAEEEAGLLLDRDAIDLVHLVHSQNSPTASPRIQLFFRARTWSGVPRVREPVRCVEWRWFDPGSLPDNTVPYTRQAIEAILASHPYSDMGWTR</sequence>
<dbReference type="CDD" id="cd04683">
    <property type="entry name" value="NUDIX_Hydrolase"/>
    <property type="match status" value="1"/>
</dbReference>
<evidence type="ECO:0000256" key="2">
    <source>
        <dbReference type="ARBA" id="ARBA00022801"/>
    </source>
</evidence>
<dbReference type="STRING" id="1935.B1H20_28430"/>
<accession>A0A1V0UIJ2</accession>
<proteinExistence type="predicted"/>
<evidence type="ECO:0000256" key="1">
    <source>
        <dbReference type="ARBA" id="ARBA00001946"/>
    </source>
</evidence>
<reference evidence="4 5" key="1">
    <citation type="submission" date="2017-03" db="EMBL/GenBank/DDBJ databases">
        <title>Complete Genome Sequence of a natural compounds producer, Streptomyces violaceus S21.</title>
        <authorList>
            <person name="Zhong C."/>
            <person name="Zhao Z."/>
            <person name="Fu J."/>
            <person name="Zong G."/>
            <person name="Qin R."/>
            <person name="Cao G."/>
        </authorList>
    </citation>
    <scope>NUCLEOTIDE SEQUENCE [LARGE SCALE GENOMIC DNA]</scope>
    <source>
        <strain evidence="4 5">S21</strain>
    </source>
</reference>
<gene>
    <name evidence="4" type="ORF">B1H20_28430</name>
</gene>
<feature type="domain" description="Nudix hydrolase" evidence="3">
    <location>
        <begin position="46"/>
        <end position="189"/>
    </location>
</feature>
<dbReference type="Gene3D" id="3.90.79.10">
    <property type="entry name" value="Nucleoside Triphosphate Pyrophosphohydrolase"/>
    <property type="match status" value="2"/>
</dbReference>
<feature type="domain" description="Nudix hydrolase" evidence="3">
    <location>
        <begin position="227"/>
        <end position="361"/>
    </location>
</feature>
<dbReference type="SUPFAM" id="SSF55811">
    <property type="entry name" value="Nudix"/>
    <property type="match status" value="2"/>
</dbReference>
<dbReference type="PANTHER" id="PTHR43046:SF16">
    <property type="entry name" value="ADP-RIBOSE PYROPHOSPHATASE YJHB-RELATED"/>
    <property type="match status" value="1"/>
</dbReference>
<keyword evidence="2" id="KW-0378">Hydrolase</keyword>
<dbReference type="InterPro" id="IPR000086">
    <property type="entry name" value="NUDIX_hydrolase_dom"/>
</dbReference>
<evidence type="ECO:0000313" key="5">
    <source>
        <dbReference type="Proteomes" id="UP000192445"/>
    </source>
</evidence>
<dbReference type="CDD" id="cd03674">
    <property type="entry name" value="NUDIX_Hydrolase"/>
    <property type="match status" value="1"/>
</dbReference>
<dbReference type="GO" id="GO:0016787">
    <property type="term" value="F:hydrolase activity"/>
    <property type="evidence" value="ECO:0007669"/>
    <property type="project" value="UniProtKB-KW"/>
</dbReference>
<dbReference type="AlphaFoldDB" id="A0A1V0UIJ2"/>
<dbReference type="OrthoDB" id="21568at2"/>
<dbReference type="Proteomes" id="UP000192445">
    <property type="component" value="Chromosome"/>
</dbReference>
<dbReference type="InterPro" id="IPR015797">
    <property type="entry name" value="NUDIX_hydrolase-like_dom_sf"/>
</dbReference>
<dbReference type="KEGG" id="svu:B1H20_28430"/>
<evidence type="ECO:0000259" key="3">
    <source>
        <dbReference type="PROSITE" id="PS51462"/>
    </source>
</evidence>
<dbReference type="EMBL" id="CP020570">
    <property type="protein sequence ID" value="ARF64890.1"/>
    <property type="molecule type" value="Genomic_DNA"/>
</dbReference>
<evidence type="ECO:0000313" key="4">
    <source>
        <dbReference type="EMBL" id="ARF64890.1"/>
    </source>
</evidence>